<dbReference type="InterPro" id="IPR012668">
    <property type="entry name" value="CHP02466"/>
</dbReference>
<dbReference type="RefSeq" id="WP_085883788.1">
    <property type="nucleotide sequence ID" value="NZ_FWFR01000002.1"/>
</dbReference>
<dbReference type="OrthoDB" id="9783136at2"/>
<dbReference type="Pfam" id="PF13759">
    <property type="entry name" value="2OG-FeII_Oxy_5"/>
    <property type="match status" value="1"/>
</dbReference>
<dbReference type="NCBIfam" id="TIGR02466">
    <property type="entry name" value="TIGR02466 family protein"/>
    <property type="match status" value="1"/>
</dbReference>
<evidence type="ECO:0008006" key="3">
    <source>
        <dbReference type="Google" id="ProtNLM"/>
    </source>
</evidence>
<gene>
    <name evidence="1" type="ORF">OCH7691_02433</name>
</gene>
<dbReference type="Gene3D" id="2.60.120.620">
    <property type="entry name" value="q2cbj1_9rhob like domain"/>
    <property type="match status" value="1"/>
</dbReference>
<keyword evidence="2" id="KW-1185">Reference proteome</keyword>
<organism evidence="1 2">
    <name type="scientific">Oceanibacterium hippocampi</name>
    <dbReference type="NCBI Taxonomy" id="745714"/>
    <lineage>
        <taxon>Bacteria</taxon>
        <taxon>Pseudomonadati</taxon>
        <taxon>Pseudomonadota</taxon>
        <taxon>Alphaproteobacteria</taxon>
        <taxon>Sneathiellales</taxon>
        <taxon>Sneathiellaceae</taxon>
        <taxon>Oceanibacterium</taxon>
    </lineage>
</organism>
<dbReference type="AlphaFoldDB" id="A0A1Y5T8J3"/>
<reference evidence="1 2" key="1">
    <citation type="submission" date="2017-03" db="EMBL/GenBank/DDBJ databases">
        <authorList>
            <person name="Afonso C.L."/>
            <person name="Miller P.J."/>
            <person name="Scott M.A."/>
            <person name="Spackman E."/>
            <person name="Goraichik I."/>
            <person name="Dimitrov K.M."/>
            <person name="Suarez D.L."/>
            <person name="Swayne D.E."/>
        </authorList>
    </citation>
    <scope>NUCLEOTIDE SEQUENCE [LARGE SCALE GENOMIC DNA]</scope>
    <source>
        <strain evidence="1 2">CECT 7691</strain>
    </source>
</reference>
<protein>
    <recommendedName>
        <fullName evidence="3">Prolyl 4-hydroxylase alpha subunit Fe(2+) 2OG dioxygenase domain-containing protein</fullName>
    </recommendedName>
</protein>
<name>A0A1Y5T8J3_9PROT</name>
<dbReference type="InParanoid" id="A0A1Y5T8J3"/>
<accession>A0A1Y5T8J3</accession>
<proteinExistence type="predicted"/>
<dbReference type="Proteomes" id="UP000193200">
    <property type="component" value="Unassembled WGS sequence"/>
</dbReference>
<sequence length="224" mass="25147">MHLDKDLGNGLFLTFGTPIFQKTMTGSEAANKGLRDILLRRERAQPQFKTGKLNRSNLGGWRSEPDLLSWPEPEIRPLGNWIRDSLQAVWQLAAPPTGTPATPEYNVVAWANINRDGNYNVVHNHANQHWSGVYYVSVGKPDPDRPLNGIFEFHDPRPAAGMTITPGFEFGNKLTIQPKPGLMLLFPSWMMHFVHPFFGKGERISIAFNARATRLVPVGPVARR</sequence>
<evidence type="ECO:0000313" key="2">
    <source>
        <dbReference type="Proteomes" id="UP000193200"/>
    </source>
</evidence>
<evidence type="ECO:0000313" key="1">
    <source>
        <dbReference type="EMBL" id="SLN56201.1"/>
    </source>
</evidence>
<dbReference type="EMBL" id="FWFR01000002">
    <property type="protein sequence ID" value="SLN56201.1"/>
    <property type="molecule type" value="Genomic_DNA"/>
</dbReference>